<dbReference type="RefSeq" id="WP_316016779.1">
    <property type="nucleotide sequence ID" value="NZ_JAWDID010000003.1"/>
</dbReference>
<name>A0ABU3S233_9HYPH</name>
<dbReference type="Proteomes" id="UP001254257">
    <property type="component" value="Unassembled WGS sequence"/>
</dbReference>
<sequence>MSSRNMKLEDAKARAQVAFEKTEQRKRDASQVWQAIEDEALQVRLKTERLKALRLAKEASEAEAKAKLPEPSEAKPVRRRRTKDN</sequence>
<organism evidence="2 3">
    <name type="scientific">Bosea rubneri</name>
    <dbReference type="NCBI Taxonomy" id="3075434"/>
    <lineage>
        <taxon>Bacteria</taxon>
        <taxon>Pseudomonadati</taxon>
        <taxon>Pseudomonadota</taxon>
        <taxon>Alphaproteobacteria</taxon>
        <taxon>Hyphomicrobiales</taxon>
        <taxon>Boseaceae</taxon>
        <taxon>Bosea</taxon>
    </lineage>
</organism>
<feature type="compositionally biased region" description="Basic and acidic residues" evidence="1">
    <location>
        <begin position="58"/>
        <end position="76"/>
    </location>
</feature>
<gene>
    <name evidence="2" type="ORF">RKE40_03085</name>
</gene>
<accession>A0ABU3S233</accession>
<feature type="region of interest" description="Disordered" evidence="1">
    <location>
        <begin position="58"/>
        <end position="85"/>
    </location>
</feature>
<proteinExistence type="predicted"/>
<dbReference type="EMBL" id="JAWDID010000003">
    <property type="protein sequence ID" value="MDU0338843.1"/>
    <property type="molecule type" value="Genomic_DNA"/>
</dbReference>
<evidence type="ECO:0000313" key="2">
    <source>
        <dbReference type="EMBL" id="MDU0338843.1"/>
    </source>
</evidence>
<comment type="caution">
    <text evidence="2">The sequence shown here is derived from an EMBL/GenBank/DDBJ whole genome shotgun (WGS) entry which is preliminary data.</text>
</comment>
<protein>
    <recommendedName>
        <fullName evidence="4">Transcriptional regulator</fullName>
    </recommendedName>
</protein>
<keyword evidence="3" id="KW-1185">Reference proteome</keyword>
<evidence type="ECO:0008006" key="4">
    <source>
        <dbReference type="Google" id="ProtNLM"/>
    </source>
</evidence>
<evidence type="ECO:0000313" key="3">
    <source>
        <dbReference type="Proteomes" id="UP001254257"/>
    </source>
</evidence>
<evidence type="ECO:0000256" key="1">
    <source>
        <dbReference type="SAM" id="MobiDB-lite"/>
    </source>
</evidence>
<reference evidence="2 3" key="1">
    <citation type="submission" date="2023-09" db="EMBL/GenBank/DDBJ databases">
        <title>Whole genome shotgun sequencing (WGS) of Bosea sp. ZW T0_25, isolated from stored onions (Allium cepa).</title>
        <authorList>
            <person name="Stoll D.A."/>
            <person name="Huch M."/>
        </authorList>
    </citation>
    <scope>NUCLEOTIDE SEQUENCE [LARGE SCALE GENOMIC DNA]</scope>
    <source>
        <strain evidence="2 3">ZW T0_25</strain>
    </source>
</reference>